<dbReference type="EC" id="2.3.2.26" evidence="3"/>
<feature type="region of interest" description="Disordered" evidence="7">
    <location>
        <begin position="638"/>
        <end position="675"/>
    </location>
</feature>
<evidence type="ECO:0000313" key="10">
    <source>
        <dbReference type="Proteomes" id="UP000813385"/>
    </source>
</evidence>
<protein>
    <recommendedName>
        <fullName evidence="3">HECT-type E3 ubiquitin transferase</fullName>
        <ecNumber evidence="3">2.3.2.26</ecNumber>
    </recommendedName>
</protein>
<dbReference type="InterPro" id="IPR044611">
    <property type="entry name" value="E3A/B/C-like"/>
</dbReference>
<name>A0A8K0XA24_9PEZI</name>
<dbReference type="AlphaFoldDB" id="A0A8K0XA24"/>
<dbReference type="PANTHER" id="PTHR45700:SF2">
    <property type="entry name" value="UBIQUITIN-PROTEIN LIGASE E3C"/>
    <property type="match status" value="1"/>
</dbReference>
<reference evidence="9" key="1">
    <citation type="journal article" date="2021" name="Nat. Commun.">
        <title>Genetic determinants of endophytism in the Arabidopsis root mycobiome.</title>
        <authorList>
            <person name="Mesny F."/>
            <person name="Miyauchi S."/>
            <person name="Thiergart T."/>
            <person name="Pickel B."/>
            <person name="Atanasova L."/>
            <person name="Karlsson M."/>
            <person name="Huettel B."/>
            <person name="Barry K.W."/>
            <person name="Haridas S."/>
            <person name="Chen C."/>
            <person name="Bauer D."/>
            <person name="Andreopoulos W."/>
            <person name="Pangilinan J."/>
            <person name="LaButti K."/>
            <person name="Riley R."/>
            <person name="Lipzen A."/>
            <person name="Clum A."/>
            <person name="Drula E."/>
            <person name="Henrissat B."/>
            <person name="Kohler A."/>
            <person name="Grigoriev I.V."/>
            <person name="Martin F.M."/>
            <person name="Hacquard S."/>
        </authorList>
    </citation>
    <scope>NUCLEOTIDE SEQUENCE</scope>
    <source>
        <strain evidence="9">MPI-CAGE-AT-0016</strain>
    </source>
</reference>
<dbReference type="SUPFAM" id="SSF56204">
    <property type="entry name" value="Hect, E3 ligase catalytic domain"/>
    <property type="match status" value="1"/>
</dbReference>
<dbReference type="PROSITE" id="PS50237">
    <property type="entry name" value="HECT"/>
    <property type="match status" value="1"/>
</dbReference>
<feature type="compositionally biased region" description="Basic and acidic residues" evidence="7">
    <location>
        <begin position="43"/>
        <end position="55"/>
    </location>
</feature>
<dbReference type="Gene3D" id="3.90.1750.10">
    <property type="entry name" value="Hect, E3 ligase catalytic domains"/>
    <property type="match status" value="1"/>
</dbReference>
<evidence type="ECO:0000256" key="6">
    <source>
        <dbReference type="PROSITE-ProRule" id="PRU00104"/>
    </source>
</evidence>
<evidence type="ECO:0000256" key="3">
    <source>
        <dbReference type="ARBA" id="ARBA00012485"/>
    </source>
</evidence>
<dbReference type="GO" id="GO:0006511">
    <property type="term" value="P:ubiquitin-dependent protein catabolic process"/>
    <property type="evidence" value="ECO:0007669"/>
    <property type="project" value="TreeGrafter"/>
</dbReference>
<evidence type="ECO:0000256" key="4">
    <source>
        <dbReference type="ARBA" id="ARBA00022679"/>
    </source>
</evidence>
<keyword evidence="10" id="KW-1185">Reference proteome</keyword>
<evidence type="ECO:0000256" key="2">
    <source>
        <dbReference type="ARBA" id="ARBA00004906"/>
    </source>
</evidence>
<dbReference type="EMBL" id="JAGPXD010000001">
    <property type="protein sequence ID" value="KAH7376353.1"/>
    <property type="molecule type" value="Genomic_DNA"/>
</dbReference>
<sequence>MHATFSGNSRRARNVNLSGQQNRNPFASAWAPTGTSQTVSHAQAERQKRQQERDRLNACRRIQRTWRSYKVRKDLREIRRGTFDQTYGPSGPADPEVRIEVALPLLLASFRPDNAADCQRVSKVVDDLGQVRMDLFISDPKNGYKTGRLAAVLVEVLEHGTPEHRYLALLATIASSSPQSLSKSLDRYYALLARLSVNPPEDKQTLDAIQQAIISPLWTGLLPMYRSFASKYLSTPHLPLHGDLMQSQKLDMEKLGAAIISLYQEPGPQPPTENQLWRLAYFIHLHQTVRTQPTGQSIYLQALQIQLEQLAGIISLRTSVDVGGASQADNNNEGDTEDSKAGIQPLPEAVATAIISLVDRDGISSLLDELSRTSEDTDGASLLAGYIIVLLRCFPSRGDDIRMRLFLGDVASASDGAVPVIKYLWHSVRRSKVYSRVVSDSSSSSITGLVRAYLSNTDGSNNAESAKAERRDWRIILLFLELYTFILRLSDDDDFFSCIRPSLLTSQTQPSRLRSCGLSLPDVQSLTTFLKNLSFTLLYDGPGIMESLRATVEGTAPGNLDAYFSHGSEDKVTVDTRETDHSTRPDLGRLRDIVTAVLHMLYERDSRRPFLPASHWLMTSKFDMGRFVDAVVVEQERQQNEVASGDSDDDGSDVDGDVTMGGIHSTTLAGQRLSRHAQIERLRAKQKKAQRNRMMSVIGPKLEVLKHMPFAIPFATRVEIFRKFIDVDKMKRRAGLDADTWQMSMVHNPLTASTSRYSKHRATVTRGSEFDDAYEQFFDIGDGLKEPIQIQFVDRFGEVEAGIDGGGVTKEFLTSAIDAAFSSTEGHYFASNSQGLIFPNPLYLDQVRDMMRQQNCTPAEIHDEVQDTLRRYEFLGRIVGKCLYEGILVDISFAGFFLLKWISGQTSENSYRGNLNDLRDLDEALYQGMLKLKNYRGNVADMGLDFTIEDQVSRADEPLRTVSRDLVPNGANVTVTNDNRLLYISYVARHRLVAQPAQQTAAFLRGLRAMIAPSWLSMFNQNELQRLVGGDSSEIDIDDLRRNTQYSGLYDPGYSKEDHPTVELFWKVVRSFTDEQRRLLLKYVTSTPRAPLLGFSQLNPKFAIRDGGTDEERLPSTSTCVNLLKLPRYTDEATLRRKLLQAIESGAGFDLS</sequence>
<dbReference type="FunFam" id="3.30.2160.10:FF:000002">
    <property type="entry name" value="Putative Ubiquitin-protein ligase E3C"/>
    <property type="match status" value="1"/>
</dbReference>
<evidence type="ECO:0000256" key="7">
    <source>
        <dbReference type="SAM" id="MobiDB-lite"/>
    </source>
</evidence>
<keyword evidence="5 6" id="KW-0833">Ubl conjugation pathway</keyword>
<organism evidence="9 10">
    <name type="scientific">Plectosphaerella cucumerina</name>
    <dbReference type="NCBI Taxonomy" id="40658"/>
    <lineage>
        <taxon>Eukaryota</taxon>
        <taxon>Fungi</taxon>
        <taxon>Dikarya</taxon>
        <taxon>Ascomycota</taxon>
        <taxon>Pezizomycotina</taxon>
        <taxon>Sordariomycetes</taxon>
        <taxon>Hypocreomycetidae</taxon>
        <taxon>Glomerellales</taxon>
        <taxon>Plectosphaerellaceae</taxon>
        <taxon>Plectosphaerella</taxon>
    </lineage>
</organism>
<dbReference type="Gene3D" id="3.30.2160.10">
    <property type="entry name" value="Hect, E3 ligase catalytic domain"/>
    <property type="match status" value="1"/>
</dbReference>
<proteinExistence type="predicted"/>
<dbReference type="InterPro" id="IPR000569">
    <property type="entry name" value="HECT_dom"/>
</dbReference>
<dbReference type="Proteomes" id="UP000813385">
    <property type="component" value="Unassembled WGS sequence"/>
</dbReference>
<dbReference type="Pfam" id="PF00632">
    <property type="entry name" value="HECT"/>
    <property type="match status" value="1"/>
</dbReference>
<evidence type="ECO:0000259" key="8">
    <source>
        <dbReference type="PROSITE" id="PS50237"/>
    </source>
</evidence>
<comment type="catalytic activity">
    <reaction evidence="1">
        <text>S-ubiquitinyl-[E2 ubiquitin-conjugating enzyme]-L-cysteine + [acceptor protein]-L-lysine = [E2 ubiquitin-conjugating enzyme]-L-cysteine + N(6)-ubiquitinyl-[acceptor protein]-L-lysine.</text>
        <dbReference type="EC" id="2.3.2.26"/>
    </reaction>
</comment>
<feature type="region of interest" description="Disordered" evidence="7">
    <location>
        <begin position="1"/>
        <end position="55"/>
    </location>
</feature>
<dbReference type="GO" id="GO:0061630">
    <property type="term" value="F:ubiquitin protein ligase activity"/>
    <property type="evidence" value="ECO:0007669"/>
    <property type="project" value="UniProtKB-EC"/>
</dbReference>
<dbReference type="InterPro" id="IPR035983">
    <property type="entry name" value="Hect_E3_ubiquitin_ligase"/>
</dbReference>
<dbReference type="PANTHER" id="PTHR45700">
    <property type="entry name" value="UBIQUITIN-PROTEIN LIGASE E3C"/>
    <property type="match status" value="1"/>
</dbReference>
<feature type="compositionally biased region" description="Acidic residues" evidence="7">
    <location>
        <begin position="646"/>
        <end position="656"/>
    </location>
</feature>
<dbReference type="OrthoDB" id="8068875at2759"/>
<dbReference type="CDD" id="cd00078">
    <property type="entry name" value="HECTc"/>
    <property type="match status" value="1"/>
</dbReference>
<dbReference type="SMART" id="SM00119">
    <property type="entry name" value="HECTc"/>
    <property type="match status" value="1"/>
</dbReference>
<dbReference type="PROSITE" id="PS50096">
    <property type="entry name" value="IQ"/>
    <property type="match status" value="1"/>
</dbReference>
<accession>A0A8K0XA24</accession>
<dbReference type="GO" id="GO:0000209">
    <property type="term" value="P:protein polyubiquitination"/>
    <property type="evidence" value="ECO:0007669"/>
    <property type="project" value="InterPro"/>
</dbReference>
<dbReference type="Gene3D" id="3.30.2410.10">
    <property type="entry name" value="Hect, E3 ligase catalytic domain"/>
    <property type="match status" value="1"/>
</dbReference>
<feature type="domain" description="HECT" evidence="8">
    <location>
        <begin position="784"/>
        <end position="1152"/>
    </location>
</feature>
<feature type="active site" description="Glycyl thioester intermediate" evidence="6">
    <location>
        <position position="1120"/>
    </location>
</feature>
<comment type="pathway">
    <text evidence="2">Protein modification; protein ubiquitination.</text>
</comment>
<evidence type="ECO:0000256" key="5">
    <source>
        <dbReference type="ARBA" id="ARBA00022786"/>
    </source>
</evidence>
<evidence type="ECO:0000256" key="1">
    <source>
        <dbReference type="ARBA" id="ARBA00000885"/>
    </source>
</evidence>
<feature type="compositionally biased region" description="Polar residues" evidence="7">
    <location>
        <begin position="1"/>
        <end position="25"/>
    </location>
</feature>
<comment type="caution">
    <text evidence="9">The sequence shown here is derived from an EMBL/GenBank/DDBJ whole genome shotgun (WGS) entry which is preliminary data.</text>
</comment>
<dbReference type="FunFam" id="3.30.2410.10:FF:000017">
    <property type="entry name" value="E3 ubiquitin-protein ligase UPL7"/>
    <property type="match status" value="1"/>
</dbReference>
<keyword evidence="4" id="KW-0808">Transferase</keyword>
<evidence type="ECO:0000313" key="9">
    <source>
        <dbReference type="EMBL" id="KAH7376353.1"/>
    </source>
</evidence>
<gene>
    <name evidence="9" type="ORF">B0T11DRAFT_309225</name>
</gene>
<dbReference type="CDD" id="cd23767">
    <property type="entry name" value="IQCD"/>
    <property type="match status" value="1"/>
</dbReference>